<dbReference type="EMBL" id="CAXAMN010001814">
    <property type="protein sequence ID" value="CAK8996403.1"/>
    <property type="molecule type" value="Genomic_DNA"/>
</dbReference>
<proteinExistence type="predicted"/>
<gene>
    <name evidence="2" type="ORF">CCMP2556_LOCUS4442</name>
</gene>
<accession>A0ABP0I1C6</accession>
<comment type="caution">
    <text evidence="2">The sequence shown here is derived from an EMBL/GenBank/DDBJ whole genome shotgun (WGS) entry which is preliminary data.</text>
</comment>
<evidence type="ECO:0000259" key="1">
    <source>
        <dbReference type="Pfam" id="PF01764"/>
    </source>
</evidence>
<dbReference type="SUPFAM" id="SSF53474">
    <property type="entry name" value="alpha/beta-Hydrolases"/>
    <property type="match status" value="1"/>
</dbReference>
<sequence length="298" mass="34107">MMSVWVEMLKAAAPLKQSRYAMFTYGAVATSKSPLEDLSQPSRNFRGLRCYTETILAATRQADIAAIFETDLYHARVPTLALHWKKDSDYFPGEGRPDLPKHVEGRHGDIDHHDMRHYIDRLSHLHLNHVDVSKKDPFNLGTQFAYMAWGAYEKQKYWVSHKDVTMEQLIKKHLPHWRLVEHVQQDTLEAVDNLWLVQNSQSLDCLLAFEGTHTFEEFFRNLEGSNGGYCGFSDVHHGYADKLYWLMKLSMPKLRSSLSKCNKVMCTGHSLGGSLCEVFAACANSGRTSDEHYQVGRP</sequence>
<feature type="domain" description="Fungal lipase-type" evidence="1">
    <location>
        <begin position="207"/>
        <end position="282"/>
    </location>
</feature>
<reference evidence="2 3" key="1">
    <citation type="submission" date="2024-02" db="EMBL/GenBank/DDBJ databases">
        <authorList>
            <person name="Chen Y."/>
            <person name="Shah S."/>
            <person name="Dougan E. K."/>
            <person name="Thang M."/>
            <person name="Chan C."/>
        </authorList>
    </citation>
    <scope>NUCLEOTIDE SEQUENCE [LARGE SCALE GENOMIC DNA]</scope>
</reference>
<keyword evidence="3" id="KW-1185">Reference proteome</keyword>
<dbReference type="Proteomes" id="UP001642484">
    <property type="component" value="Unassembled WGS sequence"/>
</dbReference>
<evidence type="ECO:0000313" key="3">
    <source>
        <dbReference type="Proteomes" id="UP001642484"/>
    </source>
</evidence>
<organism evidence="2 3">
    <name type="scientific">Durusdinium trenchii</name>
    <dbReference type="NCBI Taxonomy" id="1381693"/>
    <lineage>
        <taxon>Eukaryota</taxon>
        <taxon>Sar</taxon>
        <taxon>Alveolata</taxon>
        <taxon>Dinophyceae</taxon>
        <taxon>Suessiales</taxon>
        <taxon>Symbiodiniaceae</taxon>
        <taxon>Durusdinium</taxon>
    </lineage>
</organism>
<name>A0ABP0I1C6_9DINO</name>
<evidence type="ECO:0000313" key="2">
    <source>
        <dbReference type="EMBL" id="CAK8996403.1"/>
    </source>
</evidence>
<dbReference type="Gene3D" id="3.40.50.1820">
    <property type="entry name" value="alpha/beta hydrolase"/>
    <property type="match status" value="1"/>
</dbReference>
<dbReference type="InterPro" id="IPR002921">
    <property type="entry name" value="Fungal_lipase-type"/>
</dbReference>
<dbReference type="Pfam" id="PF01764">
    <property type="entry name" value="Lipase_3"/>
    <property type="match status" value="1"/>
</dbReference>
<protein>
    <recommendedName>
        <fullName evidence="1">Fungal lipase-type domain-containing protein</fullName>
    </recommendedName>
</protein>
<dbReference type="InterPro" id="IPR029058">
    <property type="entry name" value="AB_hydrolase_fold"/>
</dbReference>